<keyword evidence="2" id="KW-1185">Reference proteome</keyword>
<dbReference type="EMBL" id="ACSH02000006">
    <property type="protein sequence ID" value="EFM48360.1"/>
    <property type="molecule type" value="Genomic_DNA"/>
</dbReference>
<evidence type="ECO:0000313" key="1">
    <source>
        <dbReference type="EMBL" id="EFM48360.1"/>
    </source>
</evidence>
<protein>
    <submittedName>
        <fullName evidence="1">Uncharacterized protein</fullName>
    </submittedName>
</protein>
<sequence>MNGVSQLSDVLRAGAVGLGLAGREVGVVKRGDAKADPGSPKKTRVGFS</sequence>
<dbReference type="Proteomes" id="UP000004218">
    <property type="component" value="Unassembled WGS sequence"/>
</dbReference>
<name>E0DHH9_9CORY</name>
<reference evidence="1" key="1">
    <citation type="submission" date="2010-08" db="EMBL/GenBank/DDBJ databases">
        <authorList>
            <person name="Harkins D.M."/>
            <person name="Madupu R."/>
            <person name="Durkin A.S."/>
            <person name="Torralba M."/>
            <person name="Methe B."/>
            <person name="Sutton G.G."/>
            <person name="Nelson K.E."/>
        </authorList>
    </citation>
    <scope>NUCLEOTIDE SEQUENCE [LARGE SCALE GENOMIC DNA]</scope>
    <source>
        <strain evidence="1">ATCC 14266</strain>
    </source>
</reference>
<gene>
    <name evidence="1" type="ORF">HMPREF0299_5131</name>
</gene>
<dbReference type="AlphaFoldDB" id="E0DHH9"/>
<accession>E0DHH9</accession>
<dbReference type="GeneID" id="84575322"/>
<evidence type="ECO:0000313" key="2">
    <source>
        <dbReference type="Proteomes" id="UP000004218"/>
    </source>
</evidence>
<proteinExistence type="predicted"/>
<organism evidence="1 2">
    <name type="scientific">Corynebacterium matruchotii ATCC 14266</name>
    <dbReference type="NCBI Taxonomy" id="553207"/>
    <lineage>
        <taxon>Bacteria</taxon>
        <taxon>Bacillati</taxon>
        <taxon>Actinomycetota</taxon>
        <taxon>Actinomycetes</taxon>
        <taxon>Mycobacteriales</taxon>
        <taxon>Corynebacteriaceae</taxon>
        <taxon>Corynebacterium</taxon>
    </lineage>
</organism>
<comment type="caution">
    <text evidence="1">The sequence shown here is derived from an EMBL/GenBank/DDBJ whole genome shotgun (WGS) entry which is preliminary data.</text>
</comment>
<dbReference type="RefSeq" id="WP_005526860.1">
    <property type="nucleotide sequence ID" value="NZ_ACSH02000006.1"/>
</dbReference>